<evidence type="ECO:0000313" key="6">
    <source>
        <dbReference type="EMBL" id="CAF2895462.1"/>
    </source>
</evidence>
<sequence length="746" mass="85305">MKSWLVLTLLNQDKFKDNHCTSILAQFPCVRVPHPKSQGSQTGEGQYELLNELRLHLQKLCFWSLRFIKTMNTVGNCQGNRIVATNYNSDCVRKAKDQYSHSISDVILSLRTSNLKNCVKSCQFNRLCNSLSFSNAHKPSGKNCFLSGLSSDSIHYRAKPKKSWNRKFTREQKEQVVSRPCDMDILSTHPQKFLAKNRYECLIACKRALTSCQTLSFISNPYEDELMCIWSSNTISELQERLQIFGRDVCYDKKFFKSLLYNICKIAALHSYIMGQNEILNEETPPRFFWTQKHIIRQIWVSIVSNFLQIIQGFVVAMSSIMIPQLLHPADKNELLLTLDQSSWFATTLSIGYLLGSFVGAFNGTLFGQRISLMIDCAICTTGLFIIRFSYSYPVLLIGAVLCGVSSGSGSVTIPIYSSEICQPEVRGLTGSFLMSFYIFGYCFTTLIGSLIHWRHVLSCLVFFPILTGIILFTCPNSPIWLIKKSRECEALKSFQYFSGNEKLAYQEFQRVYAHLKPKMDSNKNGKPYKKFLSALNKVRCPSFRKPFMIIFFLTAMFFQWNGLGVISFYMVTFVNKVGIPIEPYAAATVNCLVRAIFSAISFFWIAKYPRRKVYLLSITFMGIGTLMTSIYHVLLNNQYFSHWGLDEYEYLTKWIPALSYFTYASAASSGYLQITYMLQGELFPSDLRSIGCGIIGICDGISMIVATKFGLYALKKLRSCYLFWLFHSSRITLLDICFPLFTRNS</sequence>
<dbReference type="PANTHER" id="PTHR48021:SF1">
    <property type="entry name" value="GH07001P-RELATED"/>
    <property type="match status" value="1"/>
</dbReference>
<evidence type="ECO:0000256" key="3">
    <source>
        <dbReference type="ARBA" id="ARBA00022989"/>
    </source>
</evidence>
<keyword evidence="7" id="KW-1185">Reference proteome</keyword>
<dbReference type="InterPro" id="IPR020846">
    <property type="entry name" value="MFS_dom"/>
</dbReference>
<protein>
    <submittedName>
        <fullName evidence="6">TRET1</fullName>
    </submittedName>
</protein>
<evidence type="ECO:0000313" key="7">
    <source>
        <dbReference type="Proteomes" id="UP000675881"/>
    </source>
</evidence>
<name>A0A7R8CVL9_LEPSM</name>
<dbReference type="InterPro" id="IPR005829">
    <property type="entry name" value="Sugar_transporter_CS"/>
</dbReference>
<dbReference type="GO" id="GO:0016020">
    <property type="term" value="C:membrane"/>
    <property type="evidence" value="ECO:0007669"/>
    <property type="project" value="UniProtKB-SubCell"/>
</dbReference>
<dbReference type="InterPro" id="IPR050549">
    <property type="entry name" value="MFS_Trehalose_Transporter"/>
</dbReference>
<organism evidence="6 7">
    <name type="scientific">Lepeophtheirus salmonis</name>
    <name type="common">Salmon louse</name>
    <name type="synonym">Caligus salmonis</name>
    <dbReference type="NCBI Taxonomy" id="72036"/>
    <lineage>
        <taxon>Eukaryota</taxon>
        <taxon>Metazoa</taxon>
        <taxon>Ecdysozoa</taxon>
        <taxon>Arthropoda</taxon>
        <taxon>Crustacea</taxon>
        <taxon>Multicrustacea</taxon>
        <taxon>Hexanauplia</taxon>
        <taxon>Copepoda</taxon>
        <taxon>Siphonostomatoida</taxon>
        <taxon>Caligidae</taxon>
        <taxon>Lepeophtheirus</taxon>
    </lineage>
</organism>
<dbReference type="AlphaFoldDB" id="A0A7R8CVL9"/>
<evidence type="ECO:0000259" key="5">
    <source>
        <dbReference type="PROSITE" id="PS50850"/>
    </source>
</evidence>
<accession>A0A7R8CVL9</accession>
<dbReference type="OrthoDB" id="6612291at2759"/>
<dbReference type="Pfam" id="PF00083">
    <property type="entry name" value="Sugar_tr"/>
    <property type="match status" value="1"/>
</dbReference>
<dbReference type="SUPFAM" id="SSF103473">
    <property type="entry name" value="MFS general substrate transporter"/>
    <property type="match status" value="1"/>
</dbReference>
<dbReference type="Proteomes" id="UP000675881">
    <property type="component" value="Chromosome 3"/>
</dbReference>
<gene>
    <name evidence="6" type="ORF">LSAA_7555</name>
</gene>
<dbReference type="InterPro" id="IPR005828">
    <property type="entry name" value="MFS_sugar_transport-like"/>
</dbReference>
<dbReference type="PROSITE" id="PS00217">
    <property type="entry name" value="SUGAR_TRANSPORT_2"/>
    <property type="match status" value="1"/>
</dbReference>
<evidence type="ECO:0000256" key="2">
    <source>
        <dbReference type="ARBA" id="ARBA00022692"/>
    </source>
</evidence>
<evidence type="ECO:0000256" key="4">
    <source>
        <dbReference type="ARBA" id="ARBA00023136"/>
    </source>
</evidence>
<comment type="subcellular location">
    <subcellularLocation>
        <location evidence="1">Membrane</location>
        <topology evidence="1">Multi-pass membrane protein</topology>
    </subcellularLocation>
</comment>
<dbReference type="InterPro" id="IPR036259">
    <property type="entry name" value="MFS_trans_sf"/>
</dbReference>
<feature type="domain" description="Major facilitator superfamily (MFS) profile" evidence="5">
    <location>
        <begin position="298"/>
        <end position="746"/>
    </location>
</feature>
<keyword evidence="2" id="KW-0812">Transmembrane</keyword>
<dbReference type="GO" id="GO:0022857">
    <property type="term" value="F:transmembrane transporter activity"/>
    <property type="evidence" value="ECO:0007669"/>
    <property type="project" value="InterPro"/>
</dbReference>
<keyword evidence="3" id="KW-1133">Transmembrane helix</keyword>
<dbReference type="EMBL" id="HG994582">
    <property type="protein sequence ID" value="CAF2895462.1"/>
    <property type="molecule type" value="Genomic_DNA"/>
</dbReference>
<dbReference type="Gene3D" id="1.20.1250.20">
    <property type="entry name" value="MFS general substrate transporter like domains"/>
    <property type="match status" value="1"/>
</dbReference>
<proteinExistence type="predicted"/>
<evidence type="ECO:0000256" key="1">
    <source>
        <dbReference type="ARBA" id="ARBA00004141"/>
    </source>
</evidence>
<dbReference type="PROSITE" id="PS50850">
    <property type="entry name" value="MFS"/>
    <property type="match status" value="1"/>
</dbReference>
<dbReference type="PANTHER" id="PTHR48021">
    <property type="match status" value="1"/>
</dbReference>
<keyword evidence="4" id="KW-0472">Membrane</keyword>
<reference evidence="6" key="1">
    <citation type="submission" date="2021-02" db="EMBL/GenBank/DDBJ databases">
        <authorList>
            <person name="Bekaert M."/>
        </authorList>
    </citation>
    <scope>NUCLEOTIDE SEQUENCE</scope>
    <source>
        <strain evidence="6">IoA-00</strain>
    </source>
</reference>